<reference evidence="1" key="1">
    <citation type="submission" date="2022-08" db="EMBL/GenBank/DDBJ databases">
        <title>A Global Phylogenomic Analysis of the Shiitake Genus Lentinula.</title>
        <authorList>
            <consortium name="DOE Joint Genome Institute"/>
            <person name="Sierra-Patev S."/>
            <person name="Min B."/>
            <person name="Naranjo-Ortiz M."/>
            <person name="Looney B."/>
            <person name="Konkel Z."/>
            <person name="Slot J.C."/>
            <person name="Sakamoto Y."/>
            <person name="Steenwyk J.L."/>
            <person name="Rokas A."/>
            <person name="Carro J."/>
            <person name="Camarero S."/>
            <person name="Ferreira P."/>
            <person name="Molpeceres G."/>
            <person name="Ruiz-Duenas F.J."/>
            <person name="Serrano A."/>
            <person name="Henrissat B."/>
            <person name="Drula E."/>
            <person name="Hughes K.W."/>
            <person name="Mata J.L."/>
            <person name="Ishikawa N.K."/>
            <person name="Vargas-Isla R."/>
            <person name="Ushijima S."/>
            <person name="Smith C.A."/>
            <person name="Ahrendt S."/>
            <person name="Andreopoulos W."/>
            <person name="He G."/>
            <person name="Labutti K."/>
            <person name="Lipzen A."/>
            <person name="Ng V."/>
            <person name="Riley R."/>
            <person name="Sandor L."/>
            <person name="Barry K."/>
            <person name="Martinez A.T."/>
            <person name="Xiao Y."/>
            <person name="Gibbons J.G."/>
            <person name="Terashima K."/>
            <person name="Grigoriev I.V."/>
            <person name="Hibbett D.S."/>
        </authorList>
    </citation>
    <scope>NUCLEOTIDE SEQUENCE</scope>
    <source>
        <strain evidence="1">JLM2183</strain>
    </source>
</reference>
<dbReference type="EMBL" id="JAOTPV010000005">
    <property type="protein sequence ID" value="KAJ4482489.1"/>
    <property type="molecule type" value="Genomic_DNA"/>
</dbReference>
<gene>
    <name evidence="1" type="ORF">J3R30DRAFT_3460069</name>
</gene>
<comment type="caution">
    <text evidence="1">The sequence shown here is derived from an EMBL/GenBank/DDBJ whole genome shotgun (WGS) entry which is preliminary data.</text>
</comment>
<protein>
    <submittedName>
        <fullName evidence="1">Uncharacterized protein</fullName>
    </submittedName>
</protein>
<dbReference type="AlphaFoldDB" id="A0A9W9AGU0"/>
<accession>A0A9W9AGU0</accession>
<name>A0A9W9AGU0_9AGAR</name>
<evidence type="ECO:0000313" key="1">
    <source>
        <dbReference type="EMBL" id="KAJ4482489.1"/>
    </source>
</evidence>
<keyword evidence="2" id="KW-1185">Reference proteome</keyword>
<organism evidence="1 2">
    <name type="scientific">Lentinula aciculospora</name>
    <dbReference type="NCBI Taxonomy" id="153920"/>
    <lineage>
        <taxon>Eukaryota</taxon>
        <taxon>Fungi</taxon>
        <taxon>Dikarya</taxon>
        <taxon>Basidiomycota</taxon>
        <taxon>Agaricomycotina</taxon>
        <taxon>Agaricomycetes</taxon>
        <taxon>Agaricomycetidae</taxon>
        <taxon>Agaricales</taxon>
        <taxon>Marasmiineae</taxon>
        <taxon>Omphalotaceae</taxon>
        <taxon>Lentinula</taxon>
    </lineage>
</organism>
<evidence type="ECO:0000313" key="2">
    <source>
        <dbReference type="Proteomes" id="UP001150266"/>
    </source>
</evidence>
<proteinExistence type="predicted"/>
<sequence length="139" mass="16082">MADQVSCHGSYLSVYLCSVHCPRGHFCTAVWKMILRTLLFALHLSRGCCFRFLSFSIVLFDHPVVSCIFAVVFTLSYYTLSFSVFFRLTFFFHCMDFLHRSGNMDSLTNCTLLFSYVHTLSCVSFRYCAPRCALISWEI</sequence>
<dbReference type="Proteomes" id="UP001150266">
    <property type="component" value="Unassembled WGS sequence"/>
</dbReference>